<dbReference type="SUPFAM" id="SSF54695">
    <property type="entry name" value="POZ domain"/>
    <property type="match status" value="1"/>
</dbReference>
<comment type="caution">
    <text evidence="2">The sequence shown here is derived from an EMBL/GenBank/DDBJ whole genome shotgun (WGS) entry which is preliminary data.</text>
</comment>
<dbReference type="AlphaFoldDB" id="A0A9P5YEE8"/>
<evidence type="ECO:0000313" key="2">
    <source>
        <dbReference type="EMBL" id="KAF9466145.1"/>
    </source>
</evidence>
<sequence length="316" mass="35824">MTIQIDEIPDVPLAAHIHSPFDQPQNADIVLRSSDGEDFFTRRILLSLSSDVFDSMFTLPQACKEPNGVEQQNDPPVIALTEEGNMVYQLLQWIDPRCTPSWELKDMQLVLHAADKYNMQGVMHHIEKILTRCTEYVGADPVRIYAIAIRYGFRDLARAAAKESLRLTPEERTNIPELVLISAEALQHLYIYYFACAKASHNLAADFLFSWLGDARFVWGPDSPKDHGTTCVRATRESREWQGWWVNYMALAAQELYKRPRGMTVKAIPQFATGPLGVAAKCSICRAKVYIDLLTFGEKFGEEVEKRISEIDLVIA</sequence>
<dbReference type="Proteomes" id="UP000807353">
    <property type="component" value="Unassembled WGS sequence"/>
</dbReference>
<dbReference type="Pfam" id="PF00651">
    <property type="entry name" value="BTB"/>
    <property type="match status" value="1"/>
</dbReference>
<gene>
    <name evidence="2" type="ORF">BDZ94DRAFT_1306522</name>
</gene>
<dbReference type="SMART" id="SM00225">
    <property type="entry name" value="BTB"/>
    <property type="match status" value="1"/>
</dbReference>
<dbReference type="EMBL" id="MU150243">
    <property type="protein sequence ID" value="KAF9466145.1"/>
    <property type="molecule type" value="Genomic_DNA"/>
</dbReference>
<evidence type="ECO:0000259" key="1">
    <source>
        <dbReference type="PROSITE" id="PS50097"/>
    </source>
</evidence>
<dbReference type="OrthoDB" id="2914220at2759"/>
<dbReference type="PROSITE" id="PS50097">
    <property type="entry name" value="BTB"/>
    <property type="match status" value="1"/>
</dbReference>
<name>A0A9P5YEE8_9AGAR</name>
<feature type="domain" description="BTB" evidence="1">
    <location>
        <begin position="27"/>
        <end position="58"/>
    </location>
</feature>
<organism evidence="2 3">
    <name type="scientific">Collybia nuda</name>
    <dbReference type="NCBI Taxonomy" id="64659"/>
    <lineage>
        <taxon>Eukaryota</taxon>
        <taxon>Fungi</taxon>
        <taxon>Dikarya</taxon>
        <taxon>Basidiomycota</taxon>
        <taxon>Agaricomycotina</taxon>
        <taxon>Agaricomycetes</taxon>
        <taxon>Agaricomycetidae</taxon>
        <taxon>Agaricales</taxon>
        <taxon>Tricholomatineae</taxon>
        <taxon>Clitocybaceae</taxon>
        <taxon>Collybia</taxon>
    </lineage>
</organism>
<dbReference type="Gene3D" id="3.30.710.10">
    <property type="entry name" value="Potassium Channel Kv1.1, Chain A"/>
    <property type="match status" value="1"/>
</dbReference>
<dbReference type="InterPro" id="IPR000210">
    <property type="entry name" value="BTB/POZ_dom"/>
</dbReference>
<dbReference type="InterPro" id="IPR011333">
    <property type="entry name" value="SKP1/BTB/POZ_sf"/>
</dbReference>
<accession>A0A9P5YEE8</accession>
<keyword evidence="3" id="KW-1185">Reference proteome</keyword>
<proteinExistence type="predicted"/>
<protein>
    <recommendedName>
        <fullName evidence="1">BTB domain-containing protein</fullName>
    </recommendedName>
</protein>
<reference evidence="2" key="1">
    <citation type="submission" date="2020-11" db="EMBL/GenBank/DDBJ databases">
        <authorList>
            <consortium name="DOE Joint Genome Institute"/>
            <person name="Ahrendt S."/>
            <person name="Riley R."/>
            <person name="Andreopoulos W."/>
            <person name="Labutti K."/>
            <person name="Pangilinan J."/>
            <person name="Ruiz-Duenas F.J."/>
            <person name="Barrasa J.M."/>
            <person name="Sanchez-Garcia M."/>
            <person name="Camarero S."/>
            <person name="Miyauchi S."/>
            <person name="Serrano A."/>
            <person name="Linde D."/>
            <person name="Babiker R."/>
            <person name="Drula E."/>
            <person name="Ayuso-Fernandez I."/>
            <person name="Pacheco R."/>
            <person name="Padilla G."/>
            <person name="Ferreira P."/>
            <person name="Barriuso J."/>
            <person name="Kellner H."/>
            <person name="Castanera R."/>
            <person name="Alfaro M."/>
            <person name="Ramirez L."/>
            <person name="Pisabarro A.G."/>
            <person name="Kuo A."/>
            <person name="Tritt A."/>
            <person name="Lipzen A."/>
            <person name="He G."/>
            <person name="Yan M."/>
            <person name="Ng V."/>
            <person name="Cullen D."/>
            <person name="Martin F."/>
            <person name="Rosso M.-N."/>
            <person name="Henrissat B."/>
            <person name="Hibbett D."/>
            <person name="Martinez A.T."/>
            <person name="Grigoriev I.V."/>
        </authorList>
    </citation>
    <scope>NUCLEOTIDE SEQUENCE</scope>
    <source>
        <strain evidence="2">CBS 247.69</strain>
    </source>
</reference>
<evidence type="ECO:0000313" key="3">
    <source>
        <dbReference type="Proteomes" id="UP000807353"/>
    </source>
</evidence>